<organism evidence="1 2">
    <name type="scientific">Peribacillus simplex NBRC 15720 = DSM 1321</name>
    <dbReference type="NCBI Taxonomy" id="1349754"/>
    <lineage>
        <taxon>Bacteria</taxon>
        <taxon>Bacillati</taxon>
        <taxon>Bacillota</taxon>
        <taxon>Bacilli</taxon>
        <taxon>Bacillales</taxon>
        <taxon>Bacillaceae</taxon>
        <taxon>Peribacillus</taxon>
    </lineage>
</organism>
<gene>
    <name evidence="1" type="ORF">BS1321_17760</name>
</gene>
<dbReference type="AlphaFoldDB" id="A0A223EK15"/>
<dbReference type="EMBL" id="CP017704">
    <property type="protein sequence ID" value="ASS95589.1"/>
    <property type="molecule type" value="Genomic_DNA"/>
</dbReference>
<protein>
    <submittedName>
        <fullName evidence="1">Uncharacterized protein</fullName>
    </submittedName>
</protein>
<evidence type="ECO:0000313" key="1">
    <source>
        <dbReference type="EMBL" id="ASS95589.1"/>
    </source>
</evidence>
<proteinExistence type="predicted"/>
<dbReference type="Proteomes" id="UP000214618">
    <property type="component" value="Chromosome"/>
</dbReference>
<sequence>MNFEMQIANMLAENINGFITFVRENHENENNCFCLNRDKLYQLKLLVEEFKFQVLADELKRINRFTWDENYTHLLVDRFRKGMGIIEEYVENNYSDLFIFTARLYTLNSLSLTFCKEEESTNSCSIHHE</sequence>
<evidence type="ECO:0000313" key="2">
    <source>
        <dbReference type="Proteomes" id="UP000214618"/>
    </source>
</evidence>
<dbReference type="GeneID" id="56474610"/>
<reference evidence="1 2" key="1">
    <citation type="submission" date="2016-10" db="EMBL/GenBank/DDBJ databases">
        <title>The whole genome sequencing and assembly of Bacillus simplex DSM 1321 strain.</title>
        <authorList>
            <person name="Park M.-K."/>
            <person name="Lee Y.-J."/>
            <person name="Yi H."/>
            <person name="Bahn Y.-S."/>
            <person name="Kim J.F."/>
            <person name="Lee D.-W."/>
        </authorList>
    </citation>
    <scope>NUCLEOTIDE SEQUENCE [LARGE SCALE GENOMIC DNA]</scope>
    <source>
        <strain evidence="1 2">DSM 1321</strain>
    </source>
</reference>
<name>A0A223EK15_9BACI</name>
<dbReference type="RefSeq" id="WP_063235194.1">
    <property type="nucleotide sequence ID" value="NZ_BCVO01000022.1"/>
</dbReference>
<dbReference type="OrthoDB" id="2921074at2"/>
<accession>A0A223EK15</accession>